<dbReference type="PANTHER" id="PTHR30292">
    <property type="entry name" value="UNCHARACTERIZED PROTEIN YBGL-RELATED"/>
    <property type="match status" value="1"/>
</dbReference>
<gene>
    <name evidence="1" type="ORF">DB88DRAFT_472503</name>
</gene>
<dbReference type="CDD" id="cd11665">
    <property type="entry name" value="LamB_like"/>
    <property type="match status" value="1"/>
</dbReference>
<comment type="caution">
    <text evidence="1">The sequence shown here is derived from an EMBL/GenBank/DDBJ whole genome shotgun (WGS) entry which is preliminary data.</text>
</comment>
<keyword evidence="2" id="KW-1185">Reference proteome</keyword>
<proteinExistence type="predicted"/>
<dbReference type="GO" id="GO:0005975">
    <property type="term" value="P:carbohydrate metabolic process"/>
    <property type="evidence" value="ECO:0007669"/>
    <property type="project" value="InterPro"/>
</dbReference>
<dbReference type="Pfam" id="PF03746">
    <property type="entry name" value="LamB_YcsF"/>
    <property type="match status" value="1"/>
</dbReference>
<dbReference type="InterPro" id="IPR011330">
    <property type="entry name" value="Glyco_hydro/deAcase_b/a-brl"/>
</dbReference>
<dbReference type="AlphaFoldDB" id="A0AAD9CXJ5"/>
<protein>
    <submittedName>
        <fullName evidence="1">Uncharacterized protein</fullName>
    </submittedName>
</protein>
<dbReference type="InterPro" id="IPR005501">
    <property type="entry name" value="LamB/YcsF/PxpA-like"/>
</dbReference>
<dbReference type="EMBL" id="JAODAN010000005">
    <property type="protein sequence ID" value="KAK1923912.1"/>
    <property type="molecule type" value="Genomic_DNA"/>
</dbReference>
<accession>A0AAD9CXJ5</accession>
<reference evidence="1" key="1">
    <citation type="submission" date="2023-02" db="EMBL/GenBank/DDBJ databases">
        <title>Identification and recombinant expression of a fungal hydrolase from Papiliotrema laurentii that hydrolyzes apple cutin and clears colloidal polyester polyurethane.</title>
        <authorList>
            <consortium name="DOE Joint Genome Institute"/>
            <person name="Roman V.A."/>
            <person name="Bojanowski C."/>
            <person name="Crable B.R."/>
            <person name="Wagner D.N."/>
            <person name="Hung C.S."/>
            <person name="Nadeau L.J."/>
            <person name="Schratz L."/>
            <person name="Haridas S."/>
            <person name="Pangilinan J."/>
            <person name="Lipzen A."/>
            <person name="Na H."/>
            <person name="Yan M."/>
            <person name="Ng V."/>
            <person name="Grigoriev I.V."/>
            <person name="Spatafora J.W."/>
            <person name="Barlow D."/>
            <person name="Biffinger J."/>
            <person name="Kelley-Loughnane N."/>
            <person name="Varaljay V.A."/>
            <person name="Crookes-Goodson W.J."/>
        </authorList>
    </citation>
    <scope>NUCLEOTIDE SEQUENCE</scope>
    <source>
        <strain evidence="1">5307AH</strain>
    </source>
</reference>
<dbReference type="NCBIfam" id="NF003814">
    <property type="entry name" value="PRK05406.1-3"/>
    <property type="match status" value="1"/>
</dbReference>
<dbReference type="Proteomes" id="UP001182556">
    <property type="component" value="Unassembled WGS sequence"/>
</dbReference>
<dbReference type="SUPFAM" id="SSF88713">
    <property type="entry name" value="Glycoside hydrolase/deacetylase"/>
    <property type="match status" value="1"/>
</dbReference>
<organism evidence="1 2">
    <name type="scientific">Papiliotrema laurentii</name>
    <name type="common">Cryptococcus laurentii</name>
    <dbReference type="NCBI Taxonomy" id="5418"/>
    <lineage>
        <taxon>Eukaryota</taxon>
        <taxon>Fungi</taxon>
        <taxon>Dikarya</taxon>
        <taxon>Basidiomycota</taxon>
        <taxon>Agaricomycotina</taxon>
        <taxon>Tremellomycetes</taxon>
        <taxon>Tremellales</taxon>
        <taxon>Rhynchogastremaceae</taxon>
        <taxon>Papiliotrema</taxon>
    </lineage>
</organism>
<dbReference type="PANTHER" id="PTHR30292:SF0">
    <property type="entry name" value="5-OXOPROLINASE SUBUNIT A"/>
    <property type="match status" value="1"/>
</dbReference>
<sequence>MVNNVKRSTLNRIEINVDCGEAFGQWSGGPDEELMPLIDAANIACGGHAGDPVIMRRTVALAKKYGTKVGAHPGYPDKVGFGRRKLALTHEQAYAEMLYQVGALKAMLDEAGVPLNHIKPHGQWYITMQSDETISDAAMKAISHFNVPVYGLPGTLHEEMAAKYGVPFVPEAFVDVNYNAEGALLGVPGSRKMDTEEIYKVTLQMATEDKIPAADYTPVDIGVTGRPFTLCLHSDFGNCIENVKAARKAVDEANERLYSV</sequence>
<name>A0AAD9CXJ5_PAPLA</name>
<dbReference type="Gene3D" id="3.20.20.370">
    <property type="entry name" value="Glycoside hydrolase/deacetylase"/>
    <property type="match status" value="1"/>
</dbReference>
<evidence type="ECO:0000313" key="2">
    <source>
        <dbReference type="Proteomes" id="UP001182556"/>
    </source>
</evidence>
<evidence type="ECO:0000313" key="1">
    <source>
        <dbReference type="EMBL" id="KAK1923912.1"/>
    </source>
</evidence>